<accession>A0AAV5CWQ1</accession>
<dbReference type="PANTHER" id="PTHR33065:SF201">
    <property type="entry name" value="DUF6598 DOMAIN-CONTAINING PROTEIN"/>
    <property type="match status" value="1"/>
</dbReference>
<keyword evidence="4" id="KW-1185">Reference proteome</keyword>
<comment type="caution">
    <text evidence="3">The sequence shown here is derived from an EMBL/GenBank/DDBJ whole genome shotgun (WGS) entry which is preliminary data.</text>
</comment>
<keyword evidence="1" id="KW-0175">Coiled coil</keyword>
<evidence type="ECO:0000259" key="2">
    <source>
        <dbReference type="Pfam" id="PF20241"/>
    </source>
</evidence>
<dbReference type="InterPro" id="IPR046533">
    <property type="entry name" value="DUF6598"/>
</dbReference>
<dbReference type="PANTHER" id="PTHR33065">
    <property type="entry name" value="OS07G0486400 PROTEIN"/>
    <property type="match status" value="1"/>
</dbReference>
<organism evidence="3 4">
    <name type="scientific">Eleusine coracana subsp. coracana</name>
    <dbReference type="NCBI Taxonomy" id="191504"/>
    <lineage>
        <taxon>Eukaryota</taxon>
        <taxon>Viridiplantae</taxon>
        <taxon>Streptophyta</taxon>
        <taxon>Embryophyta</taxon>
        <taxon>Tracheophyta</taxon>
        <taxon>Spermatophyta</taxon>
        <taxon>Magnoliopsida</taxon>
        <taxon>Liliopsida</taxon>
        <taxon>Poales</taxon>
        <taxon>Poaceae</taxon>
        <taxon>PACMAD clade</taxon>
        <taxon>Chloridoideae</taxon>
        <taxon>Cynodonteae</taxon>
        <taxon>Eleusininae</taxon>
        <taxon>Eleusine</taxon>
    </lineage>
</organism>
<evidence type="ECO:0000256" key="1">
    <source>
        <dbReference type="SAM" id="Coils"/>
    </source>
</evidence>
<reference evidence="3" key="1">
    <citation type="journal article" date="2018" name="DNA Res.">
        <title>Multiple hybrid de novo genome assembly of finger millet, an orphan allotetraploid crop.</title>
        <authorList>
            <person name="Hatakeyama M."/>
            <person name="Aluri S."/>
            <person name="Balachadran M.T."/>
            <person name="Sivarajan S.R."/>
            <person name="Patrignani A."/>
            <person name="Gruter S."/>
            <person name="Poveda L."/>
            <person name="Shimizu-Inatsugi R."/>
            <person name="Baeten J."/>
            <person name="Francoijs K.J."/>
            <person name="Nataraja K.N."/>
            <person name="Reddy Y.A.N."/>
            <person name="Phadnis S."/>
            <person name="Ravikumar R.L."/>
            <person name="Schlapbach R."/>
            <person name="Sreeman S.M."/>
            <person name="Shimizu K.K."/>
        </authorList>
    </citation>
    <scope>NUCLEOTIDE SEQUENCE</scope>
</reference>
<feature type="domain" description="DUF6598" evidence="2">
    <location>
        <begin position="166"/>
        <end position="404"/>
    </location>
</feature>
<evidence type="ECO:0000313" key="4">
    <source>
        <dbReference type="Proteomes" id="UP001054889"/>
    </source>
</evidence>
<dbReference type="EMBL" id="BQKI01000009">
    <property type="protein sequence ID" value="GJN02660.1"/>
    <property type="molecule type" value="Genomic_DNA"/>
</dbReference>
<proteinExistence type="predicted"/>
<evidence type="ECO:0000313" key="3">
    <source>
        <dbReference type="EMBL" id="GJN02660.1"/>
    </source>
</evidence>
<sequence>MDSELEMEMDLKFLLIRESEAVSKLNRKLQDLRALIKAESSIDPEGKAIGGMMRQKERLLAQRYLVMRKMEDLEVERKRHSKYEGKGEATSDAEEIELVMENSEELKKRKARKRNRKAKVKGKAAEIEPISENSEEQKILQPHAANIPCMRFTCNPLPYDATTFRTLEVLSVKVAEIIEGLPWPLDVFGVVALRDSVDHKRNVIFIRERDSCLTITDQDPYLVLKGPMCAAILCDPVSLEVSLHVRGATESDDKELSLLATSFWDGTKPRASYYTTRSYTSRLSTLEFGLGIIVRSVEATISVKVSSGSWPNGFCGRFAAFTDSLNQEILLLDSVDEEVPLTGDDVNLSRRVVSVEIIGKLRIRVNASDGSVPLFGEVDFKPQKVGTSSKELCTDGFCPLEVTVAWSLLSFLPATEV</sequence>
<dbReference type="AlphaFoldDB" id="A0AAV5CWQ1"/>
<dbReference type="Proteomes" id="UP001054889">
    <property type="component" value="Unassembled WGS sequence"/>
</dbReference>
<dbReference type="Pfam" id="PF20241">
    <property type="entry name" value="DUF6598"/>
    <property type="match status" value="1"/>
</dbReference>
<name>A0AAV5CWQ1_ELECO</name>
<gene>
    <name evidence="3" type="primary">ga20033</name>
    <name evidence="3" type="ORF">PR202_ga20033</name>
</gene>
<protein>
    <recommendedName>
        <fullName evidence="2">DUF6598 domain-containing protein</fullName>
    </recommendedName>
</protein>
<reference evidence="3" key="2">
    <citation type="submission" date="2021-12" db="EMBL/GenBank/DDBJ databases">
        <title>Resequencing data analysis of finger millet.</title>
        <authorList>
            <person name="Hatakeyama M."/>
            <person name="Aluri S."/>
            <person name="Balachadran M.T."/>
            <person name="Sivarajan S.R."/>
            <person name="Poveda L."/>
            <person name="Shimizu-Inatsugi R."/>
            <person name="Schlapbach R."/>
            <person name="Sreeman S.M."/>
            <person name="Shimizu K.K."/>
        </authorList>
    </citation>
    <scope>NUCLEOTIDE SEQUENCE</scope>
</reference>
<feature type="coiled-coil region" evidence="1">
    <location>
        <begin position="93"/>
        <end position="123"/>
    </location>
</feature>